<sequence length="99" mass="11712">MRLVIALYDIPITMYKLNQYWQVGLTEYNEAQRLPRGGYTRQVNRYFIIHFLTDKAATVLKSVLGKRWASQAQPNLWLLSTLLVQRWCNLCQVLGFFEK</sequence>
<evidence type="ECO:0000313" key="1">
    <source>
        <dbReference type="EMBL" id="GAA4501535.1"/>
    </source>
</evidence>
<dbReference type="Proteomes" id="UP001501321">
    <property type="component" value="Unassembled WGS sequence"/>
</dbReference>
<dbReference type="EMBL" id="BAABFC010000017">
    <property type="protein sequence ID" value="GAA4501535.1"/>
    <property type="molecule type" value="Genomic_DNA"/>
</dbReference>
<gene>
    <name evidence="1" type="ORF">GCM10023095_24830</name>
</gene>
<comment type="caution">
    <text evidence="1">The sequence shown here is derived from an EMBL/GenBank/DDBJ whole genome shotgun (WGS) entry which is preliminary data.</text>
</comment>
<reference evidence="2" key="1">
    <citation type="journal article" date="2019" name="Int. J. Syst. Evol. Microbiol.">
        <title>The Global Catalogue of Microorganisms (GCM) 10K type strain sequencing project: providing services to taxonomists for standard genome sequencing and annotation.</title>
        <authorList>
            <consortium name="The Broad Institute Genomics Platform"/>
            <consortium name="The Broad Institute Genome Sequencing Center for Infectious Disease"/>
            <person name="Wu L."/>
            <person name="Ma J."/>
        </authorList>
    </citation>
    <scope>NUCLEOTIDE SEQUENCE [LARGE SCALE GENOMIC DNA]</scope>
    <source>
        <strain evidence="2">JCM 32226</strain>
    </source>
</reference>
<organism evidence="1 2">
    <name type="scientific">Pseudaeromonas paramecii</name>
    <dbReference type="NCBI Taxonomy" id="2138166"/>
    <lineage>
        <taxon>Bacteria</taxon>
        <taxon>Pseudomonadati</taxon>
        <taxon>Pseudomonadota</taxon>
        <taxon>Gammaproteobacteria</taxon>
        <taxon>Aeromonadales</taxon>
        <taxon>Aeromonadaceae</taxon>
        <taxon>Pseudaeromonas</taxon>
    </lineage>
</organism>
<proteinExistence type="predicted"/>
<protein>
    <submittedName>
        <fullName evidence="1">Uncharacterized protein</fullName>
    </submittedName>
</protein>
<accession>A0ABP8QDE6</accession>
<keyword evidence="2" id="KW-1185">Reference proteome</keyword>
<name>A0ABP8QDE6_9GAMM</name>
<evidence type="ECO:0000313" key="2">
    <source>
        <dbReference type="Proteomes" id="UP001501321"/>
    </source>
</evidence>